<keyword evidence="3" id="KW-1185">Reference proteome</keyword>
<dbReference type="InterPro" id="IPR025497">
    <property type="entry name" value="PatA-like_N"/>
</dbReference>
<evidence type="ECO:0000259" key="1">
    <source>
        <dbReference type="Pfam" id="PF14332"/>
    </source>
</evidence>
<sequence>MSDRDDLLRVDQTGAVHPVGRTASQQLRPRAGEWRLIPSPRDLIVARSMSGGDAVMKLAGEIRSPGALSDIVALAAQSNWKGELIVLSEKGTRSLYFEGGTIIAASTTIAEERLGETLYRFGVITREQLETIVRISTETRKRLGETAIETGIVAAEQLYSMMARQVEEVFFAAVHVTEGAFYFFDRFEERHILRRHSLNAGGLLMEAARRMDEMRFFREKIPGDAYIPVPVPGKKASEELEQVFAECDGQKSIADIGRAIGQLEFEVTRAVFQLVSSGCAFVVAPRPRGPEAIVETFNPALAVIHQRCDLAGKGDELREGLSRFATGGGVYDPLFMGAGPLMDGTLKPHRIASNIAMLAGDDDPDAWLVGLMNDYVGFALFQAESLLPRDSQSKLQADVMEILKPLRPLIDAGPRSRGNS</sequence>
<dbReference type="SUPFAM" id="SSF160246">
    <property type="entry name" value="EspE N-terminal domain-like"/>
    <property type="match status" value="1"/>
</dbReference>
<dbReference type="AlphaFoldDB" id="A0A0K1Q7K1"/>
<protein>
    <recommendedName>
        <fullName evidence="1">PatA-like N-terminal domain-containing protein</fullName>
    </recommendedName>
</protein>
<gene>
    <name evidence="2" type="ORF">AKJ09_08454</name>
</gene>
<dbReference type="PANTHER" id="PTHR36304">
    <property type="entry name" value="DOMAIN GTPASE-ACTIVATING PROTEIN, PUTATIVE-RELATED-RELATED"/>
    <property type="match status" value="1"/>
</dbReference>
<dbReference type="EMBL" id="CP012333">
    <property type="protein sequence ID" value="AKV01791.1"/>
    <property type="molecule type" value="Genomic_DNA"/>
</dbReference>
<organism evidence="2 3">
    <name type="scientific">Labilithrix luteola</name>
    <dbReference type="NCBI Taxonomy" id="1391654"/>
    <lineage>
        <taxon>Bacteria</taxon>
        <taxon>Pseudomonadati</taxon>
        <taxon>Myxococcota</taxon>
        <taxon>Polyangia</taxon>
        <taxon>Polyangiales</taxon>
        <taxon>Labilitrichaceae</taxon>
        <taxon>Labilithrix</taxon>
    </lineage>
</organism>
<reference evidence="2 3" key="1">
    <citation type="submission" date="2015-08" db="EMBL/GenBank/DDBJ databases">
        <authorList>
            <person name="Babu N.S."/>
            <person name="Beckwith C.J."/>
            <person name="Beseler K.G."/>
            <person name="Brison A."/>
            <person name="Carone J.V."/>
            <person name="Caskin T.P."/>
            <person name="Diamond M."/>
            <person name="Durham M.E."/>
            <person name="Foxe J.M."/>
            <person name="Go M."/>
            <person name="Henderson B.A."/>
            <person name="Jones I.B."/>
            <person name="McGettigan J.A."/>
            <person name="Micheletti S.J."/>
            <person name="Nasrallah M.E."/>
            <person name="Ortiz D."/>
            <person name="Piller C.R."/>
            <person name="Privatt S.R."/>
            <person name="Schneider S.L."/>
            <person name="Sharp S."/>
            <person name="Smith T.C."/>
            <person name="Stanton J.D."/>
            <person name="Ullery H.E."/>
            <person name="Wilson R.J."/>
            <person name="Serrano M.G."/>
            <person name="Buck G."/>
            <person name="Lee V."/>
            <person name="Wang Y."/>
            <person name="Carvalho R."/>
            <person name="Voegtly L."/>
            <person name="Shi R."/>
            <person name="Duckworth R."/>
            <person name="Johnson A."/>
            <person name="Loviza R."/>
            <person name="Walstead R."/>
            <person name="Shah Z."/>
            <person name="Kiflezghi M."/>
            <person name="Wade K."/>
            <person name="Ball S.L."/>
            <person name="Bradley K.W."/>
            <person name="Asai D.J."/>
            <person name="Bowman C.A."/>
            <person name="Russell D.A."/>
            <person name="Pope W.H."/>
            <person name="Jacobs-Sera D."/>
            <person name="Hendrix R.W."/>
            <person name="Hatfull G.F."/>
        </authorList>
    </citation>
    <scope>NUCLEOTIDE SEQUENCE [LARGE SCALE GENOMIC DNA]</scope>
    <source>
        <strain evidence="2 3">DSM 27648</strain>
    </source>
</reference>
<accession>A0A0K1Q7K1</accession>
<evidence type="ECO:0000313" key="3">
    <source>
        <dbReference type="Proteomes" id="UP000064967"/>
    </source>
</evidence>
<dbReference type="Proteomes" id="UP000064967">
    <property type="component" value="Chromosome"/>
</dbReference>
<dbReference type="Pfam" id="PF14332">
    <property type="entry name" value="DUF4388"/>
    <property type="match status" value="1"/>
</dbReference>
<name>A0A0K1Q7K1_9BACT</name>
<dbReference type="PANTHER" id="PTHR36304:SF4">
    <property type="entry name" value="DUF4388 DOMAIN-CONTAINING PROTEIN"/>
    <property type="match status" value="1"/>
</dbReference>
<dbReference type="OrthoDB" id="5401144at2"/>
<evidence type="ECO:0000313" key="2">
    <source>
        <dbReference type="EMBL" id="AKV01791.1"/>
    </source>
</evidence>
<dbReference type="KEGG" id="llu:AKJ09_08454"/>
<dbReference type="STRING" id="1391654.AKJ09_08454"/>
<proteinExistence type="predicted"/>
<dbReference type="InterPro" id="IPR037257">
    <property type="entry name" value="T2SS_E_N_sf"/>
</dbReference>
<feature type="domain" description="PatA-like N-terminal" evidence="1">
    <location>
        <begin position="68"/>
        <end position="214"/>
    </location>
</feature>